<dbReference type="GO" id="GO:0006508">
    <property type="term" value="P:proteolysis"/>
    <property type="evidence" value="ECO:0007669"/>
    <property type="project" value="UniProtKB-KW"/>
</dbReference>
<dbReference type="RefSeq" id="XP_004365055.1">
    <property type="nucleotide sequence ID" value="XM_004364998.2"/>
</dbReference>
<organism evidence="3 4">
    <name type="scientific">Capsaspora owczarzaki (strain ATCC 30864)</name>
    <dbReference type="NCBI Taxonomy" id="595528"/>
    <lineage>
        <taxon>Eukaryota</taxon>
        <taxon>Filasterea</taxon>
        <taxon>Capsaspora</taxon>
    </lineage>
</organism>
<dbReference type="eggNOG" id="KOG1282">
    <property type="taxonomic scope" value="Eukaryota"/>
</dbReference>
<evidence type="ECO:0000313" key="3">
    <source>
        <dbReference type="EMBL" id="KJE88543.1"/>
    </source>
</evidence>
<keyword evidence="2" id="KW-0378">Hydrolase</keyword>
<dbReference type="Pfam" id="PF00450">
    <property type="entry name" value="Peptidase_S10"/>
    <property type="match status" value="1"/>
</dbReference>
<dbReference type="AlphaFoldDB" id="A0A0D2WI38"/>
<sequence>MRAQLSVAAVLALFAVAAYAAVPADKVTTLPNYQGKQFPAMYSGYLQAAPTRFLHYQLVFSTEVDPNIAPLVLWLNGGPGCSSLDGFFYEMGPFKFVSSYNATALPTLVDNPWAWTRAANMLFLEAPAGVGFSYGTTKADYNTNDNQTASDSHNALINFFALYPELALHEFYIAGESYAGVYVPSLVYSIFTAPNNNINLKGMLVGNGCTGNNFGACGPAGTEFAVNYLIGHGLYSEKLARQIRSVCTNLANPSLACNVLLDQMSKEVGHVNIYDYTAPCINSLTSAKLGFENEYALRRKYMGNRNHPLLQQDPVGGPDECIDGFFLTAYLTNPTVQQALHVRTDLGQWAICTGNITYTSNLDSVMPMYQTFIPHLRVLIYSGQNDVCVPYTASEEWTSGLGYPEAQSWRSWSYQDPESGFTTPAGYYTSYNVGKAGGSFAFATVTAAGHMVPQTAPPQGYAMITRFLARQDL</sequence>
<dbReference type="OMA" id="CIESPVG"/>
<name>A0A0D2WI38_CAPO3</name>
<gene>
    <name evidence="3" type="ORF">CAOG_000184</name>
</gene>
<reference evidence="4" key="1">
    <citation type="submission" date="2011-02" db="EMBL/GenBank/DDBJ databases">
        <title>The Genome Sequence of Capsaspora owczarzaki ATCC 30864.</title>
        <authorList>
            <person name="Russ C."/>
            <person name="Cuomo C."/>
            <person name="Burger G."/>
            <person name="Gray M.W."/>
            <person name="Holland P.W.H."/>
            <person name="King N."/>
            <person name="Lang F.B.F."/>
            <person name="Roger A.J."/>
            <person name="Ruiz-Trillo I."/>
            <person name="Young S.K."/>
            <person name="Zeng Q."/>
            <person name="Gargeya S."/>
            <person name="Alvarado L."/>
            <person name="Berlin A."/>
            <person name="Chapman S.B."/>
            <person name="Chen Z."/>
            <person name="Freedman E."/>
            <person name="Gellesch M."/>
            <person name="Goldberg J."/>
            <person name="Griggs A."/>
            <person name="Gujja S."/>
            <person name="Heilman E."/>
            <person name="Heiman D."/>
            <person name="Howarth C."/>
            <person name="Mehta T."/>
            <person name="Neiman D."/>
            <person name="Pearson M."/>
            <person name="Roberts A."/>
            <person name="Saif S."/>
            <person name="Shea T."/>
            <person name="Shenoy N."/>
            <person name="Sisk P."/>
            <person name="Stolte C."/>
            <person name="Sykes S."/>
            <person name="White J."/>
            <person name="Yandava C."/>
            <person name="Haas B."/>
            <person name="Nusbaum C."/>
            <person name="Birren B."/>
        </authorList>
    </citation>
    <scope>NUCLEOTIDE SEQUENCE</scope>
    <source>
        <strain evidence="4">ATCC 30864</strain>
    </source>
</reference>
<proteinExistence type="inferred from homology"/>
<keyword evidence="4" id="KW-1185">Reference proteome</keyword>
<dbReference type="PANTHER" id="PTHR11802:SF201">
    <property type="entry name" value="CARBOXYPEPTIDASE"/>
    <property type="match status" value="1"/>
</dbReference>
<dbReference type="InterPro" id="IPR018202">
    <property type="entry name" value="Ser_caboxypep_ser_AS"/>
</dbReference>
<dbReference type="GO" id="GO:0004185">
    <property type="term" value="F:serine-type carboxypeptidase activity"/>
    <property type="evidence" value="ECO:0007669"/>
    <property type="project" value="UniProtKB-UniRule"/>
</dbReference>
<feature type="signal peptide" evidence="2">
    <location>
        <begin position="1"/>
        <end position="20"/>
    </location>
</feature>
<dbReference type="PANTHER" id="PTHR11802">
    <property type="entry name" value="SERINE PROTEASE FAMILY S10 SERINE CARBOXYPEPTIDASE"/>
    <property type="match status" value="1"/>
</dbReference>
<protein>
    <recommendedName>
        <fullName evidence="2">Carboxypeptidase</fullName>
        <ecNumber evidence="2">3.4.16.-</ecNumber>
    </recommendedName>
</protein>
<dbReference type="PhylomeDB" id="A0A0D2WI38"/>
<dbReference type="EMBL" id="KE346360">
    <property type="protein sequence ID" value="KJE88543.1"/>
    <property type="molecule type" value="Genomic_DNA"/>
</dbReference>
<dbReference type="InParanoid" id="A0A0D2WI38"/>
<evidence type="ECO:0000313" key="4">
    <source>
        <dbReference type="Proteomes" id="UP000008743"/>
    </source>
</evidence>
<dbReference type="Gene3D" id="3.40.50.1820">
    <property type="entry name" value="alpha/beta hydrolase"/>
    <property type="match status" value="1"/>
</dbReference>
<evidence type="ECO:0000256" key="2">
    <source>
        <dbReference type="RuleBase" id="RU361156"/>
    </source>
</evidence>
<dbReference type="PRINTS" id="PR00724">
    <property type="entry name" value="CRBOXYPTASEC"/>
</dbReference>
<feature type="chain" id="PRO_5006514781" description="Carboxypeptidase" evidence="2">
    <location>
        <begin position="21"/>
        <end position="473"/>
    </location>
</feature>
<comment type="similarity">
    <text evidence="1 2">Belongs to the peptidase S10 family.</text>
</comment>
<keyword evidence="2" id="KW-0732">Signal</keyword>
<dbReference type="EC" id="3.4.16.-" evidence="2"/>
<dbReference type="PROSITE" id="PS00131">
    <property type="entry name" value="CARBOXYPEPT_SER_SER"/>
    <property type="match status" value="1"/>
</dbReference>
<dbReference type="SUPFAM" id="SSF53474">
    <property type="entry name" value="alpha/beta-Hydrolases"/>
    <property type="match status" value="1"/>
</dbReference>
<dbReference type="InterPro" id="IPR029058">
    <property type="entry name" value="AB_hydrolase_fold"/>
</dbReference>
<dbReference type="STRING" id="595528.A0A0D2WI38"/>
<keyword evidence="2" id="KW-0645">Protease</keyword>
<dbReference type="InterPro" id="IPR001563">
    <property type="entry name" value="Peptidase_S10"/>
</dbReference>
<keyword evidence="2" id="KW-0121">Carboxypeptidase</keyword>
<dbReference type="MEROPS" id="S10.004"/>
<dbReference type="OrthoDB" id="443318at2759"/>
<dbReference type="Proteomes" id="UP000008743">
    <property type="component" value="Unassembled WGS sequence"/>
</dbReference>
<evidence type="ECO:0000256" key="1">
    <source>
        <dbReference type="ARBA" id="ARBA00009431"/>
    </source>
</evidence>
<accession>A0A0D2WI38</accession>